<feature type="domain" description="Major facilitator superfamily (MFS) profile" evidence="8">
    <location>
        <begin position="38"/>
        <end position="459"/>
    </location>
</feature>
<sequence>MDANNPSSVSSESLTSRGTDGDATILVSGPSRRREYTAVALLFFVNLLNYIDRYTIAGVLSDIEKYYDLSKSEAGLLQTMFIVGYMLLAPLFGYLGDRYSRKLLMCVGILFWSLTTLLGSFIPPHLFSLLLVIRAAVGVGEASYSTIAPTIISDLFTDAMRSRMLGLFYFAIPVGSGLGYMLGSSIAKGTGEWQWALRVTPGFGVLSVLLIILFLRDPPRGGAEGGAHVASTTWLMDIRCLLVNKSFVGDTLGFTCVAFVAGALSFWAPQFIMYALRLKQNDHTIDQTSISFTFGVITCFAGIAGVGLGSFSSGKLRTATSVKADPLICGFGMLVCAPLLYFSIMASRYYPDLTWALIFFAELFLCLNWAIVADIVLYVVIPPRRSSAEAFQILASHALGDAASPYIVGAVSDAIKARYPAEGDSDWNNWNSLQDALYITTFIAVLGALCFVVTSWYIDIDKKEVEKTIKETAALASPANPWDSDFAVRSNDLNS</sequence>
<proteinExistence type="inferred from homology"/>
<dbReference type="PANTHER" id="PTHR23505">
    <property type="entry name" value="SPINSTER"/>
    <property type="match status" value="1"/>
</dbReference>
<comment type="caution">
    <text evidence="9">The sequence shown here is derived from an EMBL/GenBank/DDBJ whole genome shotgun (WGS) entry which is preliminary data.</text>
</comment>
<evidence type="ECO:0000313" key="10">
    <source>
        <dbReference type="Proteomes" id="UP000192578"/>
    </source>
</evidence>
<comment type="subcellular location">
    <subcellularLocation>
        <location evidence="1">Membrane</location>
        <topology evidence="1">Multi-pass membrane protein</topology>
    </subcellularLocation>
</comment>
<dbReference type="CDD" id="cd17328">
    <property type="entry name" value="MFS_spinster_like"/>
    <property type="match status" value="1"/>
</dbReference>
<comment type="similarity">
    <text evidence="6">Belongs to the major facilitator superfamily. Spinster (TC 2.A.1.49) family.</text>
</comment>
<evidence type="ECO:0000313" key="9">
    <source>
        <dbReference type="EMBL" id="OQV21104.1"/>
    </source>
</evidence>
<keyword evidence="10" id="KW-1185">Reference proteome</keyword>
<feature type="transmembrane region" description="Helical" evidence="7">
    <location>
        <begin position="195"/>
        <end position="215"/>
    </location>
</feature>
<protein>
    <submittedName>
        <fullName evidence="9">Protein spinster</fullName>
    </submittedName>
</protein>
<dbReference type="InterPro" id="IPR036259">
    <property type="entry name" value="MFS_trans_sf"/>
</dbReference>
<dbReference type="InterPro" id="IPR011701">
    <property type="entry name" value="MFS"/>
</dbReference>
<dbReference type="PROSITE" id="PS50850">
    <property type="entry name" value="MFS"/>
    <property type="match status" value="1"/>
</dbReference>
<dbReference type="GO" id="GO:0016020">
    <property type="term" value="C:membrane"/>
    <property type="evidence" value="ECO:0007669"/>
    <property type="project" value="UniProtKB-SubCell"/>
</dbReference>
<evidence type="ECO:0000259" key="8">
    <source>
        <dbReference type="PROSITE" id="PS50850"/>
    </source>
</evidence>
<evidence type="ECO:0000256" key="6">
    <source>
        <dbReference type="ARBA" id="ARBA00024338"/>
    </source>
</evidence>
<reference evidence="10" key="1">
    <citation type="submission" date="2017-01" db="EMBL/GenBank/DDBJ databases">
        <title>Comparative genomics of anhydrobiosis in the tardigrade Hypsibius dujardini.</title>
        <authorList>
            <person name="Yoshida Y."/>
            <person name="Koutsovoulos G."/>
            <person name="Laetsch D."/>
            <person name="Stevens L."/>
            <person name="Kumar S."/>
            <person name="Horikawa D."/>
            <person name="Ishino K."/>
            <person name="Komine S."/>
            <person name="Tomita M."/>
            <person name="Blaxter M."/>
            <person name="Arakawa K."/>
        </authorList>
    </citation>
    <scope>NUCLEOTIDE SEQUENCE [LARGE SCALE GENOMIC DNA]</scope>
    <source>
        <strain evidence="10">Z151</strain>
    </source>
</reference>
<feature type="transmembrane region" description="Helical" evidence="7">
    <location>
        <begin position="324"/>
        <end position="344"/>
    </location>
</feature>
<keyword evidence="5 7" id="KW-0472">Membrane</keyword>
<dbReference type="GO" id="GO:0022857">
    <property type="term" value="F:transmembrane transporter activity"/>
    <property type="evidence" value="ECO:0007669"/>
    <property type="project" value="InterPro"/>
</dbReference>
<evidence type="ECO:0000256" key="4">
    <source>
        <dbReference type="ARBA" id="ARBA00022989"/>
    </source>
</evidence>
<evidence type="ECO:0000256" key="1">
    <source>
        <dbReference type="ARBA" id="ARBA00004141"/>
    </source>
</evidence>
<evidence type="ECO:0000256" key="5">
    <source>
        <dbReference type="ARBA" id="ARBA00023136"/>
    </source>
</evidence>
<dbReference type="Gene3D" id="1.20.1250.20">
    <property type="entry name" value="MFS general substrate transporter like domains"/>
    <property type="match status" value="2"/>
</dbReference>
<keyword evidence="4 7" id="KW-1133">Transmembrane helix</keyword>
<name>A0A1W0X0W7_HYPEX</name>
<dbReference type="AlphaFoldDB" id="A0A1W0X0W7"/>
<feature type="transmembrane region" description="Helical" evidence="7">
    <location>
        <begin position="288"/>
        <end position="312"/>
    </location>
</feature>
<dbReference type="InterPro" id="IPR020846">
    <property type="entry name" value="MFS_dom"/>
</dbReference>
<feature type="transmembrane region" description="Helical" evidence="7">
    <location>
        <begin position="252"/>
        <end position="276"/>
    </location>
</feature>
<dbReference type="OrthoDB" id="6770063at2759"/>
<dbReference type="InterPro" id="IPR044770">
    <property type="entry name" value="MFS_spinster-like"/>
</dbReference>
<feature type="transmembrane region" description="Helical" evidence="7">
    <location>
        <begin position="76"/>
        <end position="96"/>
    </location>
</feature>
<feature type="transmembrane region" description="Helical" evidence="7">
    <location>
        <begin position="103"/>
        <end position="122"/>
    </location>
</feature>
<accession>A0A1W0X0W7</accession>
<evidence type="ECO:0000256" key="7">
    <source>
        <dbReference type="SAM" id="Phobius"/>
    </source>
</evidence>
<dbReference type="Proteomes" id="UP000192578">
    <property type="component" value="Unassembled WGS sequence"/>
</dbReference>
<keyword evidence="2" id="KW-0813">Transport</keyword>
<dbReference type="Pfam" id="PF07690">
    <property type="entry name" value="MFS_1"/>
    <property type="match status" value="1"/>
</dbReference>
<feature type="transmembrane region" description="Helical" evidence="7">
    <location>
        <begin position="36"/>
        <end position="56"/>
    </location>
</feature>
<evidence type="ECO:0000256" key="2">
    <source>
        <dbReference type="ARBA" id="ARBA00022448"/>
    </source>
</evidence>
<keyword evidence="3 7" id="KW-0812">Transmembrane</keyword>
<dbReference type="PANTHER" id="PTHR23505:SF79">
    <property type="entry name" value="PROTEIN SPINSTER"/>
    <property type="match status" value="1"/>
</dbReference>
<feature type="transmembrane region" description="Helical" evidence="7">
    <location>
        <begin position="436"/>
        <end position="458"/>
    </location>
</feature>
<evidence type="ECO:0000256" key="3">
    <source>
        <dbReference type="ARBA" id="ARBA00022692"/>
    </source>
</evidence>
<feature type="transmembrane region" description="Helical" evidence="7">
    <location>
        <begin position="164"/>
        <end position="183"/>
    </location>
</feature>
<organism evidence="9 10">
    <name type="scientific">Hypsibius exemplaris</name>
    <name type="common">Freshwater tardigrade</name>
    <dbReference type="NCBI Taxonomy" id="2072580"/>
    <lineage>
        <taxon>Eukaryota</taxon>
        <taxon>Metazoa</taxon>
        <taxon>Ecdysozoa</taxon>
        <taxon>Tardigrada</taxon>
        <taxon>Eutardigrada</taxon>
        <taxon>Parachela</taxon>
        <taxon>Hypsibioidea</taxon>
        <taxon>Hypsibiidae</taxon>
        <taxon>Hypsibius</taxon>
    </lineage>
</organism>
<feature type="transmembrane region" description="Helical" evidence="7">
    <location>
        <begin position="356"/>
        <end position="381"/>
    </location>
</feature>
<gene>
    <name evidence="9" type="ORF">BV898_04868</name>
</gene>
<dbReference type="EMBL" id="MTYJ01000025">
    <property type="protein sequence ID" value="OQV21104.1"/>
    <property type="molecule type" value="Genomic_DNA"/>
</dbReference>
<dbReference type="SUPFAM" id="SSF103473">
    <property type="entry name" value="MFS general substrate transporter"/>
    <property type="match status" value="1"/>
</dbReference>